<dbReference type="EMBL" id="JBHUIR010000020">
    <property type="protein sequence ID" value="MFD2259216.1"/>
    <property type="molecule type" value="Genomic_DNA"/>
</dbReference>
<comment type="caution">
    <text evidence="2">The sequence shown here is derived from an EMBL/GenBank/DDBJ whole genome shotgun (WGS) entry which is preliminary data.</text>
</comment>
<dbReference type="Pfam" id="PF13175">
    <property type="entry name" value="AAA_15"/>
    <property type="match status" value="1"/>
</dbReference>
<accession>A0ABW5DGT2</accession>
<reference evidence="3" key="1">
    <citation type="journal article" date="2019" name="Int. J. Syst. Evol. Microbiol.">
        <title>The Global Catalogue of Microorganisms (GCM) 10K type strain sequencing project: providing services to taxonomists for standard genome sequencing and annotation.</title>
        <authorList>
            <consortium name="The Broad Institute Genomics Platform"/>
            <consortium name="The Broad Institute Genome Sequencing Center for Infectious Disease"/>
            <person name="Wu L."/>
            <person name="Ma J."/>
        </authorList>
    </citation>
    <scope>NUCLEOTIDE SEQUENCE [LARGE SCALE GENOMIC DNA]</scope>
    <source>
        <strain evidence="3">KCTC 23707</strain>
    </source>
</reference>
<evidence type="ECO:0000259" key="1">
    <source>
        <dbReference type="Pfam" id="PF13175"/>
    </source>
</evidence>
<proteinExistence type="predicted"/>
<dbReference type="RefSeq" id="WP_378188201.1">
    <property type="nucleotide sequence ID" value="NZ_JBHUIR010000020.1"/>
</dbReference>
<evidence type="ECO:0000313" key="2">
    <source>
        <dbReference type="EMBL" id="MFD2259216.1"/>
    </source>
</evidence>
<feature type="domain" description="Endonuclease GajA/Old nuclease/RecF-like AAA" evidence="1">
    <location>
        <begin position="28"/>
        <end position="165"/>
    </location>
</feature>
<gene>
    <name evidence="2" type="ORF">ACFSMZ_05500</name>
</gene>
<feature type="non-terminal residue" evidence="2">
    <location>
        <position position="1"/>
    </location>
</feature>
<protein>
    <submittedName>
        <fullName evidence="2">AAA family ATPase</fullName>
    </submittedName>
</protein>
<evidence type="ECO:0000313" key="3">
    <source>
        <dbReference type="Proteomes" id="UP001597373"/>
    </source>
</evidence>
<dbReference type="Proteomes" id="UP001597373">
    <property type="component" value="Unassembled WGS sequence"/>
</dbReference>
<organism evidence="2 3">
    <name type="scientific">Chelativorans composti</name>
    <dbReference type="NCBI Taxonomy" id="768533"/>
    <lineage>
        <taxon>Bacteria</taxon>
        <taxon>Pseudomonadati</taxon>
        <taxon>Pseudomonadota</taxon>
        <taxon>Alphaproteobacteria</taxon>
        <taxon>Hyphomicrobiales</taxon>
        <taxon>Phyllobacteriaceae</taxon>
        <taxon>Chelativorans</taxon>
    </lineage>
</organism>
<dbReference type="InterPro" id="IPR041685">
    <property type="entry name" value="AAA_GajA/Old/RecF-like"/>
</dbReference>
<name>A0ABW5DGT2_9HYPH</name>
<sequence length="481" mass="54882">VFFICLSLSERPLSQVTLDRKSRDRSVASKSFVESSSSFEKSIADHLSSLSAEILDSLRIKTRLALPKDLTPIFQRLDFLGGEKSISLDSRGDGIKVRHIPLILKFISEKKRSLQRQGAAPYSFIWAYEEPENNLEFGNAIELAAQFSSFSQNVAQILLTTHSPVFYDLKNTENRNVVCCHVYRENDERGTTATTQINDLDDRMGTVAILAPRVQDLIRNVREQAEASLRAQELAKQNRPKIFVEGESDKIVLERCVKAFYPDCSSLVDFETKESGGGHEFVIDMLRGWRAHHKHHPQRPRAAGILDLDANEQRKAWNRTEGVISSAKCFCYPKPPHIIPILQAHYRLQITLEHLYDEEIWEWADSQGMLESRTPRELLEIYPEERLVALVQGDDFSPRISGRKEIFVRKKFRLGTKVDVARHVSRFKDEDVHARMCFMKPFLFEVLSYLGVLGGNHEKNTPPDDTEAEAAELRTAVTQEA</sequence>
<keyword evidence="3" id="KW-1185">Reference proteome</keyword>